<keyword evidence="9" id="KW-1185">Reference proteome</keyword>
<dbReference type="Gene3D" id="3.30.70.640">
    <property type="entry name" value="Molybdopterin cofactor biosynthesis C (MoaC) domain"/>
    <property type="match status" value="1"/>
</dbReference>
<evidence type="ECO:0000313" key="9">
    <source>
        <dbReference type="Proteomes" id="UP000316598"/>
    </source>
</evidence>
<reference evidence="8 9" key="1">
    <citation type="submission" date="2019-02" db="EMBL/GenBank/DDBJ databases">
        <title>Deep-cultivation of Planctomycetes and their phenomic and genomic characterization uncovers novel biology.</title>
        <authorList>
            <person name="Wiegand S."/>
            <person name="Jogler M."/>
            <person name="Boedeker C."/>
            <person name="Pinto D."/>
            <person name="Vollmers J."/>
            <person name="Rivas-Marin E."/>
            <person name="Kohn T."/>
            <person name="Peeters S.H."/>
            <person name="Heuer A."/>
            <person name="Rast P."/>
            <person name="Oberbeckmann S."/>
            <person name="Bunk B."/>
            <person name="Jeske O."/>
            <person name="Meyerdierks A."/>
            <person name="Storesund J.E."/>
            <person name="Kallscheuer N."/>
            <person name="Luecker S."/>
            <person name="Lage O.M."/>
            <person name="Pohl T."/>
            <person name="Merkel B.J."/>
            <person name="Hornburger P."/>
            <person name="Mueller R.-W."/>
            <person name="Bruemmer F."/>
            <person name="Labrenz M."/>
            <person name="Spormann A.M."/>
            <person name="Op Den Camp H."/>
            <person name="Overmann J."/>
            <person name="Amann R."/>
            <person name="Jetten M.S.M."/>
            <person name="Mascher T."/>
            <person name="Medema M.H."/>
            <person name="Devos D.P."/>
            <person name="Kaster A.-K."/>
            <person name="Ovreas L."/>
            <person name="Rohde M."/>
            <person name="Galperin M.Y."/>
            <person name="Jogler C."/>
        </authorList>
    </citation>
    <scope>NUCLEOTIDE SEQUENCE [LARGE SCALE GENOMIC DNA]</scope>
    <source>
        <strain evidence="8 9">Pla22</strain>
    </source>
</reference>
<evidence type="ECO:0000256" key="4">
    <source>
        <dbReference type="ARBA" id="ARBA00023150"/>
    </source>
</evidence>
<dbReference type="EC" id="4.6.1.17" evidence="3"/>
<dbReference type="PANTHER" id="PTHR22960:SF29">
    <property type="entry name" value="CYCLIC PYRANOPTERIN MONOPHOSPHATE SYNTHASE"/>
    <property type="match status" value="1"/>
</dbReference>
<keyword evidence="5" id="KW-0456">Lyase</keyword>
<dbReference type="UniPathway" id="UPA00344"/>
<evidence type="ECO:0000256" key="3">
    <source>
        <dbReference type="ARBA" id="ARBA00012575"/>
    </source>
</evidence>
<dbReference type="InterPro" id="IPR023045">
    <property type="entry name" value="MoaC"/>
</dbReference>
<feature type="domain" description="Molybdopterin cofactor biosynthesis C (MoaC)" evidence="7">
    <location>
        <begin position="12"/>
        <end position="151"/>
    </location>
</feature>
<keyword evidence="4" id="KW-0501">Molybdenum cofactor biosynthesis</keyword>
<comment type="catalytic activity">
    <reaction evidence="1">
        <text>(8S)-3',8-cyclo-7,8-dihydroguanosine 5'-triphosphate = cyclic pyranopterin phosphate + diphosphate</text>
        <dbReference type="Rhea" id="RHEA:49580"/>
        <dbReference type="ChEBI" id="CHEBI:33019"/>
        <dbReference type="ChEBI" id="CHEBI:59648"/>
        <dbReference type="ChEBI" id="CHEBI:131766"/>
        <dbReference type="EC" id="4.6.1.17"/>
    </reaction>
</comment>
<evidence type="ECO:0000259" key="7">
    <source>
        <dbReference type="Pfam" id="PF01967"/>
    </source>
</evidence>
<organism evidence="8 9">
    <name type="scientific">Rubripirellula amarantea</name>
    <dbReference type="NCBI Taxonomy" id="2527999"/>
    <lineage>
        <taxon>Bacteria</taxon>
        <taxon>Pseudomonadati</taxon>
        <taxon>Planctomycetota</taxon>
        <taxon>Planctomycetia</taxon>
        <taxon>Pirellulales</taxon>
        <taxon>Pirellulaceae</taxon>
        <taxon>Rubripirellula</taxon>
    </lineage>
</organism>
<comment type="caution">
    <text evidence="8">The sequence shown here is derived from an EMBL/GenBank/DDBJ whole genome shotgun (WGS) entry which is preliminary data.</text>
</comment>
<dbReference type="EMBL" id="SJPI01000003">
    <property type="protein sequence ID" value="TWT49492.1"/>
    <property type="molecule type" value="Genomic_DNA"/>
</dbReference>
<dbReference type="PANTHER" id="PTHR22960">
    <property type="entry name" value="MOLYBDOPTERIN COFACTOR SYNTHESIS PROTEIN A"/>
    <property type="match status" value="1"/>
</dbReference>
<dbReference type="GO" id="GO:0061799">
    <property type="term" value="F:cyclic pyranopterin monophosphate synthase activity"/>
    <property type="evidence" value="ECO:0007669"/>
    <property type="project" value="UniProtKB-EC"/>
</dbReference>
<dbReference type="RefSeq" id="WP_146516990.1">
    <property type="nucleotide sequence ID" value="NZ_SJPI01000003.1"/>
</dbReference>
<dbReference type="GO" id="GO:0006777">
    <property type="term" value="P:Mo-molybdopterin cofactor biosynthetic process"/>
    <property type="evidence" value="ECO:0007669"/>
    <property type="project" value="UniProtKB-KW"/>
</dbReference>
<dbReference type="Proteomes" id="UP000316598">
    <property type="component" value="Unassembled WGS sequence"/>
</dbReference>
<protein>
    <recommendedName>
        <fullName evidence="3">cyclic pyranopterin monophosphate synthase</fullName>
        <ecNumber evidence="3">4.6.1.17</ecNumber>
    </recommendedName>
</protein>
<evidence type="ECO:0000256" key="2">
    <source>
        <dbReference type="ARBA" id="ARBA00005046"/>
    </source>
</evidence>
<dbReference type="Pfam" id="PF01967">
    <property type="entry name" value="MoaC"/>
    <property type="match status" value="1"/>
</dbReference>
<evidence type="ECO:0000256" key="1">
    <source>
        <dbReference type="ARBA" id="ARBA00001637"/>
    </source>
</evidence>
<dbReference type="InterPro" id="IPR036522">
    <property type="entry name" value="MoaC_sf"/>
</dbReference>
<comment type="pathway">
    <text evidence="2">Cofactor biosynthesis; molybdopterin biosynthesis.</text>
</comment>
<proteinExistence type="predicted"/>
<evidence type="ECO:0000313" key="8">
    <source>
        <dbReference type="EMBL" id="TWT49492.1"/>
    </source>
</evidence>
<evidence type="ECO:0000256" key="5">
    <source>
        <dbReference type="ARBA" id="ARBA00023239"/>
    </source>
</evidence>
<dbReference type="AlphaFoldDB" id="A0A5C5WI61"/>
<sequence length="162" mass="17001">MSHFDSDGQAHMVDVSTKAVTSRTAVASGEISMSPSTKSSMMAGENRKGDVLGVARLAAISASKWTSHLIPLCHAIAIEAVAVDFQWVDGPQDSSARLVCQVKVTTSAKTGVEMEAMTAVSVGLLTVYDMIKSVDRAVEIGPIRLEQKSGGKSGEFSRSGSL</sequence>
<accession>A0A5C5WI61</accession>
<dbReference type="NCBIfam" id="NF006870">
    <property type="entry name" value="PRK09364.1"/>
    <property type="match status" value="1"/>
</dbReference>
<dbReference type="SUPFAM" id="SSF55040">
    <property type="entry name" value="Molybdenum cofactor biosynthesis protein C, MoaC"/>
    <property type="match status" value="1"/>
</dbReference>
<dbReference type="InterPro" id="IPR002820">
    <property type="entry name" value="Mopterin_CF_biosynth-C_dom"/>
</dbReference>
<dbReference type="OrthoDB" id="9794429at2"/>
<dbReference type="NCBIfam" id="TIGR00581">
    <property type="entry name" value="moaC"/>
    <property type="match status" value="1"/>
</dbReference>
<dbReference type="InterPro" id="IPR050105">
    <property type="entry name" value="MoCo_biosynth_MoaA/MoaC"/>
</dbReference>
<comment type="function">
    <text evidence="6">Catalyzes the conversion of (8S)-3',8-cyclo-7,8-dihydroguanosine 5'-triphosphate to cyclic pyranopterin monophosphate (cPMP).</text>
</comment>
<dbReference type="CDD" id="cd01420">
    <property type="entry name" value="MoaC_PE"/>
    <property type="match status" value="1"/>
</dbReference>
<gene>
    <name evidence="8" type="primary">moaC</name>
    <name evidence="8" type="ORF">Pla22_46890</name>
</gene>
<evidence type="ECO:0000256" key="6">
    <source>
        <dbReference type="ARBA" id="ARBA00055087"/>
    </source>
</evidence>
<name>A0A5C5WI61_9BACT</name>
<dbReference type="InterPro" id="IPR047594">
    <property type="entry name" value="MoaC_bact/euk"/>
</dbReference>